<dbReference type="RefSeq" id="WP_055425308.1">
    <property type="nucleotide sequence ID" value="NZ_FCOR01000005.1"/>
</dbReference>
<organism evidence="1 2">
    <name type="scientific">Apibacter mensalis</name>
    <dbReference type="NCBI Taxonomy" id="1586267"/>
    <lineage>
        <taxon>Bacteria</taxon>
        <taxon>Pseudomonadati</taxon>
        <taxon>Bacteroidota</taxon>
        <taxon>Flavobacteriia</taxon>
        <taxon>Flavobacteriales</taxon>
        <taxon>Weeksellaceae</taxon>
        <taxon>Apibacter</taxon>
    </lineage>
</organism>
<evidence type="ECO:0000313" key="2">
    <source>
        <dbReference type="Proteomes" id="UP000182761"/>
    </source>
</evidence>
<accession>A0A0X3APX5</accession>
<gene>
    <name evidence="1" type="ORF">Ga0061079_10554</name>
</gene>
<reference evidence="1 2" key="1">
    <citation type="submission" date="2016-01" db="EMBL/GenBank/DDBJ databases">
        <authorList>
            <person name="McClelland M."/>
            <person name="Jain A."/>
            <person name="Saraogi P."/>
            <person name="Mendelson R."/>
            <person name="Westerman R."/>
            <person name="SanMiguel P."/>
            <person name="Csonka L."/>
        </authorList>
    </citation>
    <scope>NUCLEOTIDE SEQUENCE [LARGE SCALE GENOMIC DNA]</scope>
    <source>
        <strain evidence="1 2">R-53146</strain>
    </source>
</reference>
<dbReference type="OrthoDB" id="1451820at2"/>
<name>A0A0X3APX5_9FLAO</name>
<protein>
    <recommendedName>
        <fullName evidence="3">NTF2-like N-terminal transpeptidase domain-containing protein</fullName>
    </recommendedName>
</protein>
<keyword evidence="2" id="KW-1185">Reference proteome</keyword>
<dbReference type="Proteomes" id="UP000182761">
    <property type="component" value="Unassembled WGS sequence"/>
</dbReference>
<dbReference type="EMBL" id="FCOR01000005">
    <property type="protein sequence ID" value="CVK16095.1"/>
    <property type="molecule type" value="Genomic_DNA"/>
</dbReference>
<dbReference type="AlphaFoldDB" id="A0A0X3APX5"/>
<evidence type="ECO:0008006" key="3">
    <source>
        <dbReference type="Google" id="ProtNLM"/>
    </source>
</evidence>
<evidence type="ECO:0000313" key="1">
    <source>
        <dbReference type="EMBL" id="CVK16095.1"/>
    </source>
</evidence>
<proteinExistence type="predicted"/>
<sequence length="380" mass="43596">MRNIFLMGLTFIFLCYSCEKEYKVIDGTSKETFTQSVKSISSKLTILQQDKIQEAVKLIYKFKTEGSDEDKRWEQLYTLLNGKNAEQIFDMAEEIAKKNKIPWTSISMNSVDPSVFDKDLKPLTEAEQKLKQIEKATRINLRYAPINKDDKINDGFYLYPELIDDSGAAVSYTDLPLNLSISFINNGNIVYVIQREVNSSQVGNPSLMKGIKIYYSLFDNKKLFNSSLDVEIKIKAEDKYLYGKLSGIPIDLSKTRDASTPIEDEINKQVALDNVKKFIRFIGNKQYSEAYNLTQNPKWISLDQFSSTTNGFGTIDATNLINAQSGEKNENRQMVNVQYQIKDINGKVKTLTQNFILKKVKDNWLITNTVTKEIKEDTWK</sequence>
<dbReference type="STRING" id="1586267.GCA_001418685_00939"/>